<evidence type="ECO:0000313" key="2">
    <source>
        <dbReference type="Proteomes" id="UP000502345"/>
    </source>
</evidence>
<dbReference type="Proteomes" id="UP000502345">
    <property type="component" value="Chromosome"/>
</dbReference>
<reference evidence="1 2" key="1">
    <citation type="submission" date="2020-03" db="EMBL/GenBank/DDBJ databases">
        <title>Screen low temperature-resistant strains for efficient degradation of petroleum hydrocarbons under the low temperature.</title>
        <authorList>
            <person name="Wang Y."/>
            <person name="Chen J."/>
        </authorList>
    </citation>
    <scope>NUCLEOTIDE SEQUENCE [LARGE SCALE GENOMIC DNA]</scope>
    <source>
        <strain evidence="1 2">KB1</strain>
    </source>
</reference>
<sequence>MLVDELDVEEESDLDSDFAAGAESLLAGSLAVPEPPRLSVR</sequence>
<name>A0A6G9CXT5_RHOER</name>
<gene>
    <name evidence="1" type="ORF">G9444_4622</name>
</gene>
<protein>
    <submittedName>
        <fullName evidence="1">Uncharacterized protein</fullName>
    </submittedName>
</protein>
<proteinExistence type="predicted"/>
<organism evidence="1 2">
    <name type="scientific">Rhodococcus erythropolis</name>
    <name type="common">Arthrobacter picolinophilus</name>
    <dbReference type="NCBI Taxonomy" id="1833"/>
    <lineage>
        <taxon>Bacteria</taxon>
        <taxon>Bacillati</taxon>
        <taxon>Actinomycetota</taxon>
        <taxon>Actinomycetes</taxon>
        <taxon>Mycobacteriales</taxon>
        <taxon>Nocardiaceae</taxon>
        <taxon>Rhodococcus</taxon>
        <taxon>Rhodococcus erythropolis group</taxon>
    </lineage>
</organism>
<dbReference type="EMBL" id="CP050124">
    <property type="protein sequence ID" value="QIP41865.1"/>
    <property type="molecule type" value="Genomic_DNA"/>
</dbReference>
<dbReference type="AlphaFoldDB" id="A0A6G9CXT5"/>
<evidence type="ECO:0000313" key="1">
    <source>
        <dbReference type="EMBL" id="QIP41865.1"/>
    </source>
</evidence>
<accession>A0A6G9CXT5</accession>